<dbReference type="EMBL" id="JBHFFA010000007">
    <property type="protein sequence ID" value="KAL2614226.1"/>
    <property type="molecule type" value="Genomic_DNA"/>
</dbReference>
<proteinExistence type="predicted"/>
<evidence type="ECO:0000313" key="2">
    <source>
        <dbReference type="Proteomes" id="UP001605036"/>
    </source>
</evidence>
<gene>
    <name evidence="1" type="ORF">R1flu_025918</name>
</gene>
<sequence length="98" mass="11049">MHTSRFELDVAEQLDVAGRNHAHDTPQVRFMPSQSGSSDARKGILVTVNSSREQWPGCYSRRLGSFSPPDGYSHDSTKGIHSSFSQMVRMICEEYLMQ</sequence>
<evidence type="ECO:0000313" key="1">
    <source>
        <dbReference type="EMBL" id="KAL2614226.1"/>
    </source>
</evidence>
<dbReference type="AlphaFoldDB" id="A0ABD1XZ46"/>
<protein>
    <submittedName>
        <fullName evidence="1">Uncharacterized protein</fullName>
    </submittedName>
</protein>
<dbReference type="Proteomes" id="UP001605036">
    <property type="component" value="Unassembled WGS sequence"/>
</dbReference>
<keyword evidence="2" id="KW-1185">Reference proteome</keyword>
<accession>A0ABD1XZ46</accession>
<name>A0ABD1XZ46_9MARC</name>
<comment type="caution">
    <text evidence="1">The sequence shown here is derived from an EMBL/GenBank/DDBJ whole genome shotgun (WGS) entry which is preliminary data.</text>
</comment>
<reference evidence="1 2" key="1">
    <citation type="submission" date="2024-09" db="EMBL/GenBank/DDBJ databases">
        <title>Chromosome-scale assembly of Riccia fluitans.</title>
        <authorList>
            <person name="Paukszto L."/>
            <person name="Sawicki J."/>
            <person name="Karawczyk K."/>
            <person name="Piernik-Szablinska J."/>
            <person name="Szczecinska M."/>
            <person name="Mazdziarz M."/>
        </authorList>
    </citation>
    <scope>NUCLEOTIDE SEQUENCE [LARGE SCALE GENOMIC DNA]</scope>
    <source>
        <strain evidence="1">Rf_01</strain>
        <tissue evidence="1">Aerial parts of the thallus</tissue>
    </source>
</reference>
<organism evidence="1 2">
    <name type="scientific">Riccia fluitans</name>
    <dbReference type="NCBI Taxonomy" id="41844"/>
    <lineage>
        <taxon>Eukaryota</taxon>
        <taxon>Viridiplantae</taxon>
        <taxon>Streptophyta</taxon>
        <taxon>Embryophyta</taxon>
        <taxon>Marchantiophyta</taxon>
        <taxon>Marchantiopsida</taxon>
        <taxon>Marchantiidae</taxon>
        <taxon>Marchantiales</taxon>
        <taxon>Ricciaceae</taxon>
        <taxon>Riccia</taxon>
    </lineage>
</organism>